<feature type="transmembrane region" description="Helical" evidence="6">
    <location>
        <begin position="120"/>
        <end position="141"/>
    </location>
</feature>
<keyword evidence="3 6" id="KW-0812">Transmembrane</keyword>
<dbReference type="PANTHER" id="PTHR32322">
    <property type="entry name" value="INNER MEMBRANE TRANSPORTER"/>
    <property type="match status" value="1"/>
</dbReference>
<comment type="subcellular location">
    <subcellularLocation>
        <location evidence="1">Cell membrane</location>
        <topology evidence="1">Multi-pass membrane protein</topology>
    </subcellularLocation>
</comment>
<feature type="transmembrane region" description="Helical" evidence="6">
    <location>
        <begin position="36"/>
        <end position="55"/>
    </location>
</feature>
<feature type="transmembrane region" description="Helical" evidence="6">
    <location>
        <begin position="67"/>
        <end position="89"/>
    </location>
</feature>
<gene>
    <name evidence="8" type="ORF">METZ01_LOCUS109305</name>
</gene>
<protein>
    <recommendedName>
        <fullName evidence="7">EamA domain-containing protein</fullName>
    </recommendedName>
</protein>
<keyword evidence="2" id="KW-1003">Cell membrane</keyword>
<accession>A0A381WVZ7</accession>
<dbReference type="SUPFAM" id="SSF103481">
    <property type="entry name" value="Multidrug resistance efflux transporter EmrE"/>
    <property type="match status" value="2"/>
</dbReference>
<dbReference type="InterPro" id="IPR037185">
    <property type="entry name" value="EmrE-like"/>
</dbReference>
<evidence type="ECO:0000313" key="8">
    <source>
        <dbReference type="EMBL" id="SVA56451.1"/>
    </source>
</evidence>
<evidence type="ECO:0000256" key="5">
    <source>
        <dbReference type="ARBA" id="ARBA00023136"/>
    </source>
</evidence>
<dbReference type="AlphaFoldDB" id="A0A381WVZ7"/>
<name>A0A381WVZ7_9ZZZZ</name>
<keyword evidence="4 6" id="KW-1133">Transmembrane helix</keyword>
<feature type="transmembrane region" description="Helical" evidence="6">
    <location>
        <begin position="237"/>
        <end position="261"/>
    </location>
</feature>
<dbReference type="GO" id="GO:0005886">
    <property type="term" value="C:plasma membrane"/>
    <property type="evidence" value="ECO:0007669"/>
    <property type="project" value="UniProtKB-SubCell"/>
</dbReference>
<feature type="domain" description="EamA" evidence="7">
    <location>
        <begin position="148"/>
        <end position="282"/>
    </location>
</feature>
<feature type="domain" description="EamA" evidence="7">
    <location>
        <begin position="5"/>
        <end position="135"/>
    </location>
</feature>
<feature type="transmembrane region" description="Helical" evidence="6">
    <location>
        <begin position="177"/>
        <end position="198"/>
    </location>
</feature>
<organism evidence="8">
    <name type="scientific">marine metagenome</name>
    <dbReference type="NCBI Taxonomy" id="408172"/>
    <lineage>
        <taxon>unclassified sequences</taxon>
        <taxon>metagenomes</taxon>
        <taxon>ecological metagenomes</taxon>
    </lineage>
</organism>
<evidence type="ECO:0000256" key="3">
    <source>
        <dbReference type="ARBA" id="ARBA00022692"/>
    </source>
</evidence>
<evidence type="ECO:0000256" key="4">
    <source>
        <dbReference type="ARBA" id="ARBA00022989"/>
    </source>
</evidence>
<dbReference type="Gene3D" id="1.10.3730.20">
    <property type="match status" value="1"/>
</dbReference>
<reference evidence="8" key="1">
    <citation type="submission" date="2018-05" db="EMBL/GenBank/DDBJ databases">
        <authorList>
            <person name="Lanie J.A."/>
            <person name="Ng W.-L."/>
            <person name="Kazmierczak K.M."/>
            <person name="Andrzejewski T.M."/>
            <person name="Davidsen T.M."/>
            <person name="Wayne K.J."/>
            <person name="Tettelin H."/>
            <person name="Glass J.I."/>
            <person name="Rusch D."/>
            <person name="Podicherti R."/>
            <person name="Tsui H.-C.T."/>
            <person name="Winkler M.E."/>
        </authorList>
    </citation>
    <scope>NUCLEOTIDE SEQUENCE</scope>
</reference>
<evidence type="ECO:0000256" key="6">
    <source>
        <dbReference type="SAM" id="Phobius"/>
    </source>
</evidence>
<dbReference type="InterPro" id="IPR000620">
    <property type="entry name" value="EamA_dom"/>
</dbReference>
<feature type="transmembrane region" description="Helical" evidence="6">
    <location>
        <begin position="210"/>
        <end position="230"/>
    </location>
</feature>
<evidence type="ECO:0000256" key="2">
    <source>
        <dbReference type="ARBA" id="ARBA00022475"/>
    </source>
</evidence>
<evidence type="ECO:0000256" key="1">
    <source>
        <dbReference type="ARBA" id="ARBA00004651"/>
    </source>
</evidence>
<feature type="transmembrane region" description="Helical" evidence="6">
    <location>
        <begin position="147"/>
        <end position="165"/>
    </location>
</feature>
<evidence type="ECO:0000259" key="7">
    <source>
        <dbReference type="Pfam" id="PF00892"/>
    </source>
</evidence>
<proteinExistence type="predicted"/>
<dbReference type="Pfam" id="PF00892">
    <property type="entry name" value="EamA"/>
    <property type="match status" value="2"/>
</dbReference>
<sequence>MLIRAYTSIIAACLLWSMNPAANKLALEEIAVPQLVFMRAVFAVFILLLVSFFMGHRFRPKEIGWRPFLLGVLDPGLTSLLFVTSLTVLSASNTVLILALMPFSQSVLGRVVFKEELRSSVWLGGTLAFSGIVIYFSGEAFNGADTVWGNSLLLSVFCLMAVSQLMTRKIMTTEIPAIQVTSSQMISASVVLFIYLILFGDTELPLQASSGTMMTLLFLVFSMAIPFFLYNQAMRHLPIGIASLLLVMIIPFGFLFAAIFLGEEITLIKAIGAILVMTGVAFPHFPQVRRKYIRTHEHPFDRE</sequence>
<keyword evidence="5 6" id="KW-0472">Membrane</keyword>
<dbReference type="EMBL" id="UINC01013006">
    <property type="protein sequence ID" value="SVA56451.1"/>
    <property type="molecule type" value="Genomic_DNA"/>
</dbReference>
<feature type="transmembrane region" description="Helical" evidence="6">
    <location>
        <begin position="267"/>
        <end position="285"/>
    </location>
</feature>
<dbReference type="PANTHER" id="PTHR32322:SF18">
    <property type="entry name" value="S-ADENOSYLMETHIONINE_S-ADENOSYLHOMOCYSTEINE TRANSPORTER"/>
    <property type="match status" value="1"/>
</dbReference>
<dbReference type="InterPro" id="IPR050638">
    <property type="entry name" value="AA-Vitamin_Transporters"/>
</dbReference>